<dbReference type="EMBL" id="BDIP01010377">
    <property type="protein sequence ID" value="GCA65249.1"/>
    <property type="molecule type" value="Genomic_DNA"/>
</dbReference>
<dbReference type="AlphaFoldDB" id="A0A391P622"/>
<dbReference type="Gene3D" id="1.25.40.430">
    <property type="match status" value="1"/>
</dbReference>
<protein>
    <submittedName>
        <fullName evidence="1">Uncharacterized protein</fullName>
    </submittedName>
</protein>
<evidence type="ECO:0000313" key="1">
    <source>
        <dbReference type="EMBL" id="GCA65249.1"/>
    </source>
</evidence>
<organism evidence="1 2">
    <name type="scientific">Kipferlia bialata</name>
    <dbReference type="NCBI Taxonomy" id="797122"/>
    <lineage>
        <taxon>Eukaryota</taxon>
        <taxon>Metamonada</taxon>
        <taxon>Carpediemonas-like organisms</taxon>
        <taxon>Kipferlia</taxon>
    </lineage>
</organism>
<evidence type="ECO:0000313" key="2">
    <source>
        <dbReference type="Proteomes" id="UP000265618"/>
    </source>
</evidence>
<accession>A0A391P622</accession>
<gene>
    <name evidence="1" type="ORF">KIPB_016659</name>
</gene>
<keyword evidence="2" id="KW-1185">Reference proteome</keyword>
<feature type="non-terminal residue" evidence="1">
    <location>
        <position position="1"/>
    </location>
</feature>
<sequence>DSFFHELEKCVRAIIKDHRRRYCSDPRFIRICLRYARYAPLPLSA</sequence>
<proteinExistence type="predicted"/>
<name>A0A391P622_9EUKA</name>
<reference evidence="1 2" key="1">
    <citation type="journal article" date="2018" name="PLoS ONE">
        <title>The draft genome of Kipferlia bialata reveals reductive genome evolution in fornicate parasites.</title>
        <authorList>
            <person name="Tanifuji G."/>
            <person name="Takabayashi S."/>
            <person name="Kume K."/>
            <person name="Takagi M."/>
            <person name="Nakayama T."/>
            <person name="Kamikawa R."/>
            <person name="Inagaki Y."/>
            <person name="Hashimoto T."/>
        </authorList>
    </citation>
    <scope>NUCLEOTIDE SEQUENCE [LARGE SCALE GENOMIC DNA]</scope>
    <source>
        <strain evidence="1">NY0173</strain>
    </source>
</reference>
<dbReference type="Proteomes" id="UP000265618">
    <property type="component" value="Unassembled WGS sequence"/>
</dbReference>
<comment type="caution">
    <text evidence="1">The sequence shown here is derived from an EMBL/GenBank/DDBJ whole genome shotgun (WGS) entry which is preliminary data.</text>
</comment>